<name>A0A382RBV2_9ZZZZ</name>
<proteinExistence type="predicted"/>
<reference evidence="1" key="1">
    <citation type="submission" date="2018-05" db="EMBL/GenBank/DDBJ databases">
        <authorList>
            <person name="Lanie J.A."/>
            <person name="Ng W.-L."/>
            <person name="Kazmierczak K.M."/>
            <person name="Andrzejewski T.M."/>
            <person name="Davidsen T.M."/>
            <person name="Wayne K.J."/>
            <person name="Tettelin H."/>
            <person name="Glass J.I."/>
            <person name="Rusch D."/>
            <person name="Podicherti R."/>
            <person name="Tsui H.-C.T."/>
            <person name="Winkler M.E."/>
        </authorList>
    </citation>
    <scope>NUCLEOTIDE SEQUENCE</scope>
</reference>
<sequence>MWAAVVTRLKTPPLQAMMGLLR</sequence>
<accession>A0A382RBV2</accession>
<gene>
    <name evidence="1" type="ORF">METZ01_LOCUS346895</name>
</gene>
<dbReference type="AlphaFoldDB" id="A0A382RBV2"/>
<dbReference type="EMBL" id="UINC01119901">
    <property type="protein sequence ID" value="SVC94041.1"/>
    <property type="molecule type" value="Genomic_DNA"/>
</dbReference>
<organism evidence="1">
    <name type="scientific">marine metagenome</name>
    <dbReference type="NCBI Taxonomy" id="408172"/>
    <lineage>
        <taxon>unclassified sequences</taxon>
        <taxon>metagenomes</taxon>
        <taxon>ecological metagenomes</taxon>
    </lineage>
</organism>
<evidence type="ECO:0000313" key="1">
    <source>
        <dbReference type="EMBL" id="SVC94041.1"/>
    </source>
</evidence>
<protein>
    <submittedName>
        <fullName evidence="1">Uncharacterized protein</fullName>
    </submittedName>
</protein>